<evidence type="ECO:0000256" key="4">
    <source>
        <dbReference type="SAM" id="Phobius"/>
    </source>
</evidence>
<feature type="domain" description="Protein kinase" evidence="5">
    <location>
        <begin position="15"/>
        <end position="280"/>
    </location>
</feature>
<dbReference type="PANTHER" id="PTHR24348">
    <property type="entry name" value="SERINE/THREONINE-PROTEIN KINASE UNC-51-RELATED"/>
    <property type="match status" value="1"/>
</dbReference>
<keyword evidence="7" id="KW-1185">Reference proteome</keyword>
<dbReference type="Proteomes" id="UP000324974">
    <property type="component" value="Chromosome"/>
</dbReference>
<feature type="transmembrane region" description="Helical" evidence="4">
    <location>
        <begin position="376"/>
        <end position="396"/>
    </location>
</feature>
<dbReference type="CDD" id="cd14014">
    <property type="entry name" value="STKc_PknB_like"/>
    <property type="match status" value="1"/>
</dbReference>
<dbReference type="Gene3D" id="3.30.200.20">
    <property type="entry name" value="Phosphorylase Kinase, domain 1"/>
    <property type="match status" value="1"/>
</dbReference>
<dbReference type="RefSeq" id="WP_168218907.1">
    <property type="nucleotide sequence ID" value="NZ_CP042425.1"/>
</dbReference>
<organism evidence="6 7">
    <name type="scientific">Limnoglobus roseus</name>
    <dbReference type="NCBI Taxonomy" id="2598579"/>
    <lineage>
        <taxon>Bacteria</taxon>
        <taxon>Pseudomonadati</taxon>
        <taxon>Planctomycetota</taxon>
        <taxon>Planctomycetia</taxon>
        <taxon>Gemmatales</taxon>
        <taxon>Gemmataceae</taxon>
        <taxon>Limnoglobus</taxon>
    </lineage>
</organism>
<dbReference type="PROSITE" id="PS00107">
    <property type="entry name" value="PROTEIN_KINASE_ATP"/>
    <property type="match status" value="1"/>
</dbReference>
<evidence type="ECO:0000256" key="2">
    <source>
        <dbReference type="ARBA" id="ARBA00022840"/>
    </source>
</evidence>
<dbReference type="SUPFAM" id="SSF56112">
    <property type="entry name" value="Protein kinase-like (PK-like)"/>
    <property type="match status" value="1"/>
</dbReference>
<evidence type="ECO:0000256" key="1">
    <source>
        <dbReference type="ARBA" id="ARBA00022741"/>
    </source>
</evidence>
<dbReference type="Pfam" id="PF00069">
    <property type="entry name" value="Pkinase"/>
    <property type="match status" value="1"/>
</dbReference>
<feature type="transmembrane region" description="Helical" evidence="4">
    <location>
        <begin position="487"/>
        <end position="508"/>
    </location>
</feature>
<dbReference type="InterPro" id="IPR045269">
    <property type="entry name" value="Atg1-like"/>
</dbReference>
<feature type="transmembrane region" description="Helical" evidence="4">
    <location>
        <begin position="408"/>
        <end position="426"/>
    </location>
</feature>
<dbReference type="GO" id="GO:0005524">
    <property type="term" value="F:ATP binding"/>
    <property type="evidence" value="ECO:0007669"/>
    <property type="project" value="UniProtKB-UniRule"/>
</dbReference>
<keyword evidence="6" id="KW-0418">Kinase</keyword>
<accession>A0A5C1A8Z1</accession>
<gene>
    <name evidence="6" type="ORF">PX52LOC_02080</name>
</gene>
<evidence type="ECO:0000313" key="7">
    <source>
        <dbReference type="Proteomes" id="UP000324974"/>
    </source>
</evidence>
<feature type="transmembrane region" description="Helical" evidence="4">
    <location>
        <begin position="514"/>
        <end position="534"/>
    </location>
</feature>
<evidence type="ECO:0000259" key="5">
    <source>
        <dbReference type="PROSITE" id="PS50011"/>
    </source>
</evidence>
<dbReference type="AlphaFoldDB" id="A0A5C1A8Z1"/>
<proteinExistence type="predicted"/>
<feature type="transmembrane region" description="Helical" evidence="4">
    <location>
        <begin position="454"/>
        <end position="475"/>
    </location>
</feature>
<dbReference type="InterPro" id="IPR017441">
    <property type="entry name" value="Protein_kinase_ATP_BS"/>
</dbReference>
<dbReference type="EMBL" id="CP042425">
    <property type="protein sequence ID" value="QEL15170.1"/>
    <property type="molecule type" value="Genomic_DNA"/>
</dbReference>
<dbReference type="InterPro" id="IPR000719">
    <property type="entry name" value="Prot_kinase_dom"/>
</dbReference>
<keyword evidence="6" id="KW-0808">Transferase</keyword>
<dbReference type="GO" id="GO:0005737">
    <property type="term" value="C:cytoplasm"/>
    <property type="evidence" value="ECO:0007669"/>
    <property type="project" value="TreeGrafter"/>
</dbReference>
<dbReference type="KEGG" id="lrs:PX52LOC_02080"/>
<name>A0A5C1A8Z1_9BACT</name>
<dbReference type="InterPro" id="IPR008271">
    <property type="entry name" value="Ser/Thr_kinase_AS"/>
</dbReference>
<dbReference type="GO" id="GO:0004674">
    <property type="term" value="F:protein serine/threonine kinase activity"/>
    <property type="evidence" value="ECO:0007669"/>
    <property type="project" value="InterPro"/>
</dbReference>
<dbReference type="InterPro" id="IPR011009">
    <property type="entry name" value="Kinase-like_dom_sf"/>
</dbReference>
<keyword evidence="4" id="KW-0812">Transmembrane</keyword>
<keyword evidence="1 3" id="KW-0547">Nucleotide-binding</keyword>
<protein>
    <submittedName>
        <fullName evidence="6">Serine/threonine-protein kinase</fullName>
    </submittedName>
</protein>
<keyword evidence="2 3" id="KW-0067">ATP-binding</keyword>
<keyword evidence="4" id="KW-0472">Membrane</keyword>
<dbReference type="PROSITE" id="PS50011">
    <property type="entry name" value="PROTEIN_KINASE_DOM"/>
    <property type="match status" value="1"/>
</dbReference>
<feature type="binding site" evidence="3">
    <location>
        <position position="43"/>
    </location>
    <ligand>
        <name>ATP</name>
        <dbReference type="ChEBI" id="CHEBI:30616"/>
    </ligand>
</feature>
<evidence type="ECO:0000256" key="3">
    <source>
        <dbReference type="PROSITE-ProRule" id="PRU10141"/>
    </source>
</evidence>
<sequence length="548" mass="60091">MRFTYRTGERPLAGYTVKRGVGKGGFGEVYFAVSDSGKEVALKLLRGGSDVEMRGVANCLNLKHPNLVHIYDLKEDSHGDKWLVMEYVLGESMAQVIDRHPNGLPVNLAVEWFQSLARAVAYLHDHGVVHRDLKPANIFLEHGSLKVGDYGLCKAMSLTNKQQTRTVGTVHFMAPEISSGNYTKSIDIYACGVMLHEMLTGKLPFDGESDGEILMKHLTATPDLTGVPEPFKAVILKALDKNPQKRYATMTEMAKAVDAAYPTQPVTPAPPMAKSVHPELIAPPTPAEKPPEAVPVATLLPKAVPVAQPIAPPAPPKSIPLALPISTETPSRGGTFRDRLTDLLGSLLQAPLVVAVGIIPWMAVTRTADWATIGRMGLISLAVTWAMLLASGGARYKKGDTWGRRLRFASLGLVIGLFAFWLEGWIGPSLDSGYDESPTTNSYLFGWVNLPARSVPMVSGYALYFACVFGAARWWRMAARDRKERFSLFPPFVAAFWGLVLSFLWPWHSANVEFALIPLVLGTIAVQWVSPWVAPPPPLPKKLKWRTR</sequence>
<dbReference type="Gene3D" id="1.10.510.10">
    <property type="entry name" value="Transferase(Phosphotransferase) domain 1"/>
    <property type="match status" value="1"/>
</dbReference>
<keyword evidence="4" id="KW-1133">Transmembrane helix</keyword>
<evidence type="ECO:0000313" key="6">
    <source>
        <dbReference type="EMBL" id="QEL15170.1"/>
    </source>
</evidence>
<feature type="transmembrane region" description="Helical" evidence="4">
    <location>
        <begin position="343"/>
        <end position="364"/>
    </location>
</feature>
<reference evidence="7" key="1">
    <citation type="submission" date="2019-08" db="EMBL/GenBank/DDBJ databases">
        <title>Limnoglobus roseus gen. nov., sp. nov., a novel freshwater planctomycete with a giant genome from the family Gemmataceae.</title>
        <authorList>
            <person name="Kulichevskaya I.S."/>
            <person name="Naumoff D.G."/>
            <person name="Miroshnikov K."/>
            <person name="Ivanova A."/>
            <person name="Philippov D.A."/>
            <person name="Hakobyan A."/>
            <person name="Rijpstra I.C."/>
            <person name="Sinninghe Damste J.S."/>
            <person name="Liesack W."/>
            <person name="Dedysh S.N."/>
        </authorList>
    </citation>
    <scope>NUCLEOTIDE SEQUENCE [LARGE SCALE GENOMIC DNA]</scope>
    <source>
        <strain evidence="7">PX52</strain>
    </source>
</reference>
<dbReference type="PROSITE" id="PS00108">
    <property type="entry name" value="PROTEIN_KINASE_ST"/>
    <property type="match status" value="1"/>
</dbReference>
<dbReference type="SMART" id="SM00220">
    <property type="entry name" value="S_TKc"/>
    <property type="match status" value="1"/>
</dbReference>